<comment type="similarity">
    <text evidence="1 3">Belongs to the short-chain dehydrogenases/reductases (SDR) family.</text>
</comment>
<dbReference type="GO" id="GO:0016491">
    <property type="term" value="F:oxidoreductase activity"/>
    <property type="evidence" value="ECO:0007669"/>
    <property type="project" value="UniProtKB-KW"/>
</dbReference>
<dbReference type="SUPFAM" id="SSF51735">
    <property type="entry name" value="NAD(P)-binding Rossmann-fold domains"/>
    <property type="match status" value="1"/>
</dbReference>
<feature type="transmembrane region" description="Helical" evidence="4">
    <location>
        <begin position="7"/>
        <end position="26"/>
    </location>
</feature>
<protein>
    <submittedName>
        <fullName evidence="6">Uncharacterized protein</fullName>
    </submittedName>
</protein>
<dbReference type="AlphaFoldDB" id="A0A915HTP7"/>
<keyword evidence="5" id="KW-1185">Reference proteome</keyword>
<proteinExistence type="inferred from homology"/>
<evidence type="ECO:0000313" key="6">
    <source>
        <dbReference type="WBParaSite" id="nRc.2.0.1.t05278-RA"/>
    </source>
</evidence>
<dbReference type="OMA" id="INRSHRV"/>
<evidence type="ECO:0000256" key="4">
    <source>
        <dbReference type="SAM" id="Phobius"/>
    </source>
</evidence>
<dbReference type="PANTHER" id="PTHR24320">
    <property type="entry name" value="RETINOL DEHYDROGENASE"/>
    <property type="match status" value="1"/>
</dbReference>
<keyword evidence="4" id="KW-1133">Transmembrane helix</keyword>
<evidence type="ECO:0000256" key="2">
    <source>
        <dbReference type="ARBA" id="ARBA00023002"/>
    </source>
</evidence>
<keyword evidence="2" id="KW-0560">Oxidoreductase</keyword>
<keyword evidence="4" id="KW-0472">Membrane</keyword>
<dbReference type="PROSITE" id="PS00061">
    <property type="entry name" value="ADH_SHORT"/>
    <property type="match status" value="1"/>
</dbReference>
<dbReference type="WBParaSite" id="nRc.2.0.1.t05278-RA">
    <property type="protein sequence ID" value="nRc.2.0.1.t05278-RA"/>
    <property type="gene ID" value="nRc.2.0.1.g05278"/>
</dbReference>
<dbReference type="PRINTS" id="PR00081">
    <property type="entry name" value="GDHRDH"/>
</dbReference>
<dbReference type="InterPro" id="IPR036291">
    <property type="entry name" value="NAD(P)-bd_dom_sf"/>
</dbReference>
<dbReference type="InterPro" id="IPR002347">
    <property type="entry name" value="SDR_fam"/>
</dbReference>
<dbReference type="Gene3D" id="3.40.50.720">
    <property type="entry name" value="NAD(P)-binding Rossmann-like Domain"/>
    <property type="match status" value="1"/>
</dbReference>
<evidence type="ECO:0000313" key="5">
    <source>
        <dbReference type="Proteomes" id="UP000887565"/>
    </source>
</evidence>
<organism evidence="5 6">
    <name type="scientific">Romanomermis culicivorax</name>
    <name type="common">Nematode worm</name>
    <dbReference type="NCBI Taxonomy" id="13658"/>
    <lineage>
        <taxon>Eukaryota</taxon>
        <taxon>Metazoa</taxon>
        <taxon>Ecdysozoa</taxon>
        <taxon>Nematoda</taxon>
        <taxon>Enoplea</taxon>
        <taxon>Dorylaimia</taxon>
        <taxon>Mermithida</taxon>
        <taxon>Mermithoidea</taxon>
        <taxon>Mermithidae</taxon>
        <taxon>Romanomermis</taxon>
    </lineage>
</organism>
<evidence type="ECO:0000256" key="1">
    <source>
        <dbReference type="ARBA" id="ARBA00006484"/>
    </source>
</evidence>
<keyword evidence="4" id="KW-0812">Transmembrane</keyword>
<dbReference type="Proteomes" id="UP000887565">
    <property type="component" value="Unplaced"/>
</dbReference>
<dbReference type="PRINTS" id="PR00080">
    <property type="entry name" value="SDRFAMILY"/>
</dbReference>
<accession>A0A915HTP7</accession>
<name>A0A915HTP7_ROMCU</name>
<evidence type="ECO:0000256" key="3">
    <source>
        <dbReference type="RuleBase" id="RU000363"/>
    </source>
</evidence>
<dbReference type="InterPro" id="IPR020904">
    <property type="entry name" value="Sc_DH/Rdtase_CS"/>
</dbReference>
<sequence>MTILSRYWFKIRACLLIYIVGTIYTIKQLFWTVKKKVKRPNNLSLGLLSDQDSPLALITGGTKGIGYELAKLLIEKENFSVILLARNRIDGQRAVESLSVLSSPNKRNSTVKFFSVDLTNVDEMKDFVRSIKSEYNKIHLLVNNAGLMMTPFQPIKNEPYEIQWATNVIGTIFLTETLLPLVKRAAIEDNLGRIVNLSSSSMFSHRLTIEYFRSPITAERYSSHEAYGNSKVAIALYTELLQRKLNDENIPALSTYCLHPGVIYTDLYQHLSLPMRLLFGNNVMKNILRSQKDAGYDMMFLCLTESELLTSGAYYENNEKKKMAAVDEEVRLDFAKYVEELRKKFTVDMN</sequence>
<reference evidence="6" key="1">
    <citation type="submission" date="2022-11" db="UniProtKB">
        <authorList>
            <consortium name="WormBaseParasite"/>
        </authorList>
    </citation>
    <scope>IDENTIFICATION</scope>
</reference>
<dbReference type="Pfam" id="PF00106">
    <property type="entry name" value="adh_short"/>
    <property type="match status" value="1"/>
</dbReference>
<dbReference type="PANTHER" id="PTHR24320:SF264">
    <property type="entry name" value="DEHYDROGENASE_REDUCTASE SDR FAMILY MEMBER ON CHROMOSOME X"/>
    <property type="match status" value="1"/>
</dbReference>